<accession>A0A940P9R9</accession>
<evidence type="ECO:0000313" key="2">
    <source>
        <dbReference type="EMBL" id="MBP1040735.1"/>
    </source>
</evidence>
<protein>
    <submittedName>
        <fullName evidence="2">NAD(P)H-binding protein</fullName>
    </submittedName>
</protein>
<dbReference type="EMBL" id="JAEEGA010000003">
    <property type="protein sequence ID" value="MBP1040735.1"/>
    <property type="molecule type" value="Genomic_DNA"/>
</dbReference>
<dbReference type="PANTHER" id="PTHR43355">
    <property type="entry name" value="FLAVIN REDUCTASE (NADPH)"/>
    <property type="match status" value="1"/>
</dbReference>
<sequence length="209" mass="22947">MKIGIIGATGKQGNLILLEAYRRGHDVTALIRDQQKLKHEVPYIEKELYDLTPAELEGFDAVVDAFNAPANMPQLHQTSLRHITKVVKDLDTKLYVVGGAGSLYIDSGKTTRLSETPDFPESFKRTADSMAAALDELRNSKGTNWIYVSPAANFDFEGAKTGEYQLAGETLTVNSQGDSYISYADYASGLLDLIESGDHNKERVSLVSK</sequence>
<evidence type="ECO:0000259" key="1">
    <source>
        <dbReference type="Pfam" id="PF13460"/>
    </source>
</evidence>
<dbReference type="InterPro" id="IPR016040">
    <property type="entry name" value="NAD(P)-bd_dom"/>
</dbReference>
<gene>
    <name evidence="2" type="ORF">I6N95_06940</name>
</gene>
<dbReference type="Pfam" id="PF13460">
    <property type="entry name" value="NAD_binding_10"/>
    <property type="match status" value="1"/>
</dbReference>
<proteinExistence type="predicted"/>
<dbReference type="GO" id="GO:0016646">
    <property type="term" value="F:oxidoreductase activity, acting on the CH-NH group of donors, NAD or NADP as acceptor"/>
    <property type="evidence" value="ECO:0007669"/>
    <property type="project" value="TreeGrafter"/>
</dbReference>
<keyword evidence="3" id="KW-1185">Reference proteome</keyword>
<dbReference type="InterPro" id="IPR051606">
    <property type="entry name" value="Polyketide_Oxido-like"/>
</dbReference>
<name>A0A940P9R9_9ENTE</name>
<dbReference type="InterPro" id="IPR036291">
    <property type="entry name" value="NAD(P)-bd_dom_sf"/>
</dbReference>
<dbReference type="PANTHER" id="PTHR43355:SF2">
    <property type="entry name" value="FLAVIN REDUCTASE (NADPH)"/>
    <property type="match status" value="1"/>
</dbReference>
<feature type="domain" description="NAD(P)-binding" evidence="1">
    <location>
        <begin position="7"/>
        <end position="195"/>
    </location>
</feature>
<comment type="caution">
    <text evidence="2">The sequence shown here is derived from an EMBL/GenBank/DDBJ whole genome shotgun (WGS) entry which is preliminary data.</text>
</comment>
<dbReference type="RefSeq" id="WP_209526045.1">
    <property type="nucleotide sequence ID" value="NZ_JAEEGA010000003.1"/>
</dbReference>
<organism evidence="2 3">
    <name type="scientific">Vagococcus allomyrinae</name>
    <dbReference type="NCBI Taxonomy" id="2794353"/>
    <lineage>
        <taxon>Bacteria</taxon>
        <taxon>Bacillati</taxon>
        <taxon>Bacillota</taxon>
        <taxon>Bacilli</taxon>
        <taxon>Lactobacillales</taxon>
        <taxon>Enterococcaceae</taxon>
        <taxon>Vagococcus</taxon>
    </lineage>
</organism>
<dbReference type="Gene3D" id="3.40.50.720">
    <property type="entry name" value="NAD(P)-binding Rossmann-like Domain"/>
    <property type="match status" value="1"/>
</dbReference>
<dbReference type="CDD" id="cd05244">
    <property type="entry name" value="BVR-B_like_SDR_a"/>
    <property type="match status" value="1"/>
</dbReference>
<evidence type="ECO:0000313" key="3">
    <source>
        <dbReference type="Proteomes" id="UP000674938"/>
    </source>
</evidence>
<dbReference type="AlphaFoldDB" id="A0A940P9R9"/>
<dbReference type="SUPFAM" id="SSF51735">
    <property type="entry name" value="NAD(P)-binding Rossmann-fold domains"/>
    <property type="match status" value="1"/>
</dbReference>
<dbReference type="Proteomes" id="UP000674938">
    <property type="component" value="Unassembled WGS sequence"/>
</dbReference>
<reference evidence="2" key="1">
    <citation type="submission" date="2020-12" db="EMBL/GenBank/DDBJ databases">
        <title>Vagococcus allomyrinae sp. nov. and Enterococcus lavae sp. nov., isolated from the larvae of Allomyrina dichotoma.</title>
        <authorList>
            <person name="Lee S.D."/>
        </authorList>
    </citation>
    <scope>NUCLEOTIDE SEQUENCE</scope>
    <source>
        <strain evidence="2">BWB3-3</strain>
    </source>
</reference>